<evidence type="ECO:0000313" key="2">
    <source>
        <dbReference type="EMBL" id="MDD0986620.1"/>
    </source>
</evidence>
<dbReference type="Proteomes" id="UP001148189">
    <property type="component" value="Unassembled WGS sequence"/>
</dbReference>
<name>A0ABT5NFU8_9PSED</name>
<evidence type="ECO:0000259" key="1">
    <source>
        <dbReference type="Pfam" id="PF04606"/>
    </source>
</evidence>
<dbReference type="RefSeq" id="WP_273866542.1">
    <property type="nucleotide sequence ID" value="NZ_JAMDHD010000027.1"/>
</dbReference>
<dbReference type="Pfam" id="PF04606">
    <property type="entry name" value="Ogr_Delta"/>
    <property type="match status" value="1"/>
</dbReference>
<feature type="domain" description="Zinc finger Ogr/Delta-type" evidence="1">
    <location>
        <begin position="8"/>
        <end position="50"/>
    </location>
</feature>
<organism evidence="2 3">
    <name type="scientific">Pseudomonas shahriarae</name>
    <dbReference type="NCBI Taxonomy" id="2745512"/>
    <lineage>
        <taxon>Bacteria</taxon>
        <taxon>Pseudomonadati</taxon>
        <taxon>Pseudomonadota</taxon>
        <taxon>Gammaproteobacteria</taxon>
        <taxon>Pseudomonadales</taxon>
        <taxon>Pseudomonadaceae</taxon>
        <taxon>Pseudomonas</taxon>
    </lineage>
</organism>
<reference evidence="2" key="1">
    <citation type="submission" date="2022-05" db="EMBL/GenBank/DDBJ databases">
        <title>Novel Pseudomonas spp. Isolated from a Rainbow Trout Aquaculture Facility.</title>
        <authorList>
            <person name="Testerman T."/>
            <person name="Graf J."/>
        </authorList>
    </citation>
    <scope>NUCLEOTIDE SEQUENCE</scope>
    <source>
        <strain evidence="2">ID1050</strain>
    </source>
</reference>
<protein>
    <submittedName>
        <fullName evidence="2">Ogr/Delta-like zinc finger family protein</fullName>
    </submittedName>
</protein>
<accession>A0ABT5NFU8</accession>
<gene>
    <name evidence="2" type="ORF">M5G21_16820</name>
</gene>
<dbReference type="EMBL" id="JAMDHD010000027">
    <property type="protein sequence ID" value="MDD0986620.1"/>
    <property type="molecule type" value="Genomic_DNA"/>
</dbReference>
<proteinExistence type="predicted"/>
<sequence>MSTYKLVCPACYGPLRIRTSEGQTPCFRSLYYQCMNVVCGATFTGSQTIDFQLSPSGIERPLTIVPIAPYMARQKAIRDSRADTNQPDLLHQLDVETASV</sequence>
<dbReference type="InterPro" id="IPR007684">
    <property type="entry name" value="Znf_Ogr/Delta"/>
</dbReference>
<keyword evidence="3" id="KW-1185">Reference proteome</keyword>
<comment type="caution">
    <text evidence="2">The sequence shown here is derived from an EMBL/GenBank/DDBJ whole genome shotgun (WGS) entry which is preliminary data.</text>
</comment>
<evidence type="ECO:0000313" key="3">
    <source>
        <dbReference type="Proteomes" id="UP001148189"/>
    </source>
</evidence>